<dbReference type="PANTHER" id="PTHR45947:SF13">
    <property type="entry name" value="TRANSFERASE"/>
    <property type="match status" value="1"/>
</dbReference>
<dbReference type="InterPro" id="IPR050194">
    <property type="entry name" value="Glycosyltransferase_grp1"/>
</dbReference>
<dbReference type="AlphaFoldDB" id="A0A5S3P1R9"/>
<organism evidence="2 3">
    <name type="scientific">Qipengyuania marisflavi</name>
    <dbReference type="NCBI Taxonomy" id="2486356"/>
    <lineage>
        <taxon>Bacteria</taxon>
        <taxon>Pseudomonadati</taxon>
        <taxon>Pseudomonadota</taxon>
        <taxon>Alphaproteobacteria</taxon>
        <taxon>Sphingomonadales</taxon>
        <taxon>Erythrobacteraceae</taxon>
        <taxon>Qipengyuania</taxon>
    </lineage>
</organism>
<feature type="domain" description="Glycosyltransferase subfamily 4-like N-terminal" evidence="1">
    <location>
        <begin position="36"/>
        <end position="189"/>
    </location>
</feature>
<dbReference type="EMBL" id="VCAO01000006">
    <property type="protein sequence ID" value="TMM46745.1"/>
    <property type="molecule type" value="Genomic_DNA"/>
</dbReference>
<accession>A0A5S3P1R9</accession>
<dbReference type="OrthoDB" id="9806708at2"/>
<keyword evidence="3" id="KW-1185">Reference proteome</keyword>
<dbReference type="Gene3D" id="3.40.50.2000">
    <property type="entry name" value="Glycogen Phosphorylase B"/>
    <property type="match status" value="2"/>
</dbReference>
<sequence>MGRSRDTDRLPLSLSSPRANDDHPMKVLHVCETATGGIATYLKMFDTAAPAGARSSFLVPESQTGHFPQDAALRPYAGGRSAGGLAAMVAAMRRAIREDRPDVLFFHSSFSLLALLALRTSGSRIPALYCPHGWAVSRLETQSGAKGRAIRLVEGRLAGLADAVVNISAHDARLAHELGYRGRHVVIENAVSDSLGEADPPPFAKAAGEIHLLFVGRFDRQKGTDLLVSAFDRAAKQRPELRLHLVGGGVLGDQDLAIPDSIHQAGWVGGADIDRWYAAAHALIVPSRWEGFGLVVPEAYRNGTPVLVSDRGALPDLVESGATGVVFPLDRIEEHLLALDGAALAAMRPACRAQYESRFTSERWAGELAALLEDIMRARR</sequence>
<comment type="caution">
    <text evidence="2">The sequence shown here is derived from an EMBL/GenBank/DDBJ whole genome shotgun (WGS) entry which is preliminary data.</text>
</comment>
<dbReference type="CDD" id="cd03801">
    <property type="entry name" value="GT4_PimA-like"/>
    <property type="match status" value="1"/>
</dbReference>
<dbReference type="GO" id="GO:0016757">
    <property type="term" value="F:glycosyltransferase activity"/>
    <property type="evidence" value="ECO:0007669"/>
    <property type="project" value="UniProtKB-ARBA"/>
</dbReference>
<dbReference type="Pfam" id="PF13692">
    <property type="entry name" value="Glyco_trans_1_4"/>
    <property type="match status" value="1"/>
</dbReference>
<protein>
    <submittedName>
        <fullName evidence="2">Glycosyltransferase family 4 protein</fullName>
    </submittedName>
</protein>
<dbReference type="InterPro" id="IPR028098">
    <property type="entry name" value="Glyco_trans_4-like_N"/>
</dbReference>
<proteinExistence type="predicted"/>
<dbReference type="PANTHER" id="PTHR45947">
    <property type="entry name" value="SULFOQUINOVOSYL TRANSFERASE SQD2"/>
    <property type="match status" value="1"/>
</dbReference>
<evidence type="ECO:0000313" key="2">
    <source>
        <dbReference type="EMBL" id="TMM46745.1"/>
    </source>
</evidence>
<dbReference type="Pfam" id="PF13579">
    <property type="entry name" value="Glyco_trans_4_4"/>
    <property type="match status" value="1"/>
</dbReference>
<dbReference type="Proteomes" id="UP000309668">
    <property type="component" value="Unassembled WGS sequence"/>
</dbReference>
<gene>
    <name evidence="2" type="ORF">FEV51_10965</name>
</gene>
<reference evidence="2 3" key="1">
    <citation type="submission" date="2019-05" db="EMBL/GenBank/DDBJ databases">
        <title>Erythrobacter marisflavi sp. nov., isolated from isolated from water of an estuary environment.</title>
        <authorList>
            <person name="Yoon J.-H."/>
        </authorList>
    </citation>
    <scope>NUCLEOTIDE SEQUENCE [LARGE SCALE GENOMIC DNA]</scope>
    <source>
        <strain evidence="2 3">KEM-5</strain>
    </source>
</reference>
<dbReference type="SUPFAM" id="SSF53756">
    <property type="entry name" value="UDP-Glycosyltransferase/glycogen phosphorylase"/>
    <property type="match status" value="1"/>
</dbReference>
<evidence type="ECO:0000259" key="1">
    <source>
        <dbReference type="Pfam" id="PF13579"/>
    </source>
</evidence>
<name>A0A5S3P1R9_9SPHN</name>
<keyword evidence="2" id="KW-0808">Transferase</keyword>
<evidence type="ECO:0000313" key="3">
    <source>
        <dbReference type="Proteomes" id="UP000309668"/>
    </source>
</evidence>